<proteinExistence type="predicted"/>
<dbReference type="Proteomes" id="UP000199249">
    <property type="component" value="Unassembled WGS sequence"/>
</dbReference>
<evidence type="ECO:0000313" key="2">
    <source>
        <dbReference type="Proteomes" id="UP000199249"/>
    </source>
</evidence>
<gene>
    <name evidence="1" type="ORF">SAMN04488069_11641</name>
</gene>
<evidence type="ECO:0000313" key="1">
    <source>
        <dbReference type="EMBL" id="SDY86589.1"/>
    </source>
</evidence>
<name>A0A1H3NEH3_9BACT</name>
<protein>
    <submittedName>
        <fullName evidence="1">Uncharacterized protein</fullName>
    </submittedName>
</protein>
<dbReference type="RefSeq" id="WP_092743302.1">
    <property type="nucleotide sequence ID" value="NZ_FNOV01000016.1"/>
</dbReference>
<reference evidence="2" key="1">
    <citation type="submission" date="2016-10" db="EMBL/GenBank/DDBJ databases">
        <authorList>
            <person name="Varghese N."/>
            <person name="Submissions S."/>
        </authorList>
    </citation>
    <scope>NUCLEOTIDE SEQUENCE [LARGE SCALE GENOMIC DNA]</scope>
    <source>
        <strain evidence="2">CGMCC 1.8975</strain>
    </source>
</reference>
<dbReference type="OrthoDB" id="796579at2"/>
<keyword evidence="2" id="KW-1185">Reference proteome</keyword>
<sequence length="311" mass="36091">MSDTIVRVPRTVHYFSIDFSFNDDLKKEDHFLELFRMIVQMSRDKASDRYKEIGGRILFVQDVEFIDDGVLKLVKGKVRLVRDLAPELLDMNEDIASEVELKEHQGFVETTHFVLSYKKRVKRLAIEYNEAGAKSHEIEKYWRSVGEKVKLQAISMRRLISDNVLKELQRRIGRASEVIVEAYRDDIEAIKKTNKQLGTALEVTEKFLDSDKVGIHFGFDYKKKESTGAVTNFVNDLAIALGKDPTKINLFKKLQVRGEDTEHNNLLHLFDLLESKESSRLRFERKPKSNTLVTADFYEKTLAEMSRLKLI</sequence>
<organism evidence="1 2">
    <name type="scientific">Hymenobacter psychrophilus</name>
    <dbReference type="NCBI Taxonomy" id="651662"/>
    <lineage>
        <taxon>Bacteria</taxon>
        <taxon>Pseudomonadati</taxon>
        <taxon>Bacteroidota</taxon>
        <taxon>Cytophagia</taxon>
        <taxon>Cytophagales</taxon>
        <taxon>Hymenobacteraceae</taxon>
        <taxon>Hymenobacter</taxon>
    </lineage>
</organism>
<dbReference type="AlphaFoldDB" id="A0A1H3NEH3"/>
<dbReference type="EMBL" id="FNOV01000016">
    <property type="protein sequence ID" value="SDY86589.1"/>
    <property type="molecule type" value="Genomic_DNA"/>
</dbReference>
<accession>A0A1H3NEH3</accession>